<gene>
    <name evidence="7" type="ORF">GA0074704_3439</name>
</gene>
<keyword evidence="2 4" id="KW-0238">DNA-binding</keyword>
<dbReference type="InterPro" id="IPR009057">
    <property type="entry name" value="Homeodomain-like_sf"/>
</dbReference>
<evidence type="ECO:0000256" key="2">
    <source>
        <dbReference type="ARBA" id="ARBA00023125"/>
    </source>
</evidence>
<dbReference type="InterPro" id="IPR050109">
    <property type="entry name" value="HTH-type_TetR-like_transc_reg"/>
</dbReference>
<dbReference type="PANTHER" id="PTHR30055:SF234">
    <property type="entry name" value="HTH-TYPE TRANSCRIPTIONAL REGULATOR BETI"/>
    <property type="match status" value="1"/>
</dbReference>
<dbReference type="PRINTS" id="PR00455">
    <property type="entry name" value="HTHTETR"/>
</dbReference>
<dbReference type="GO" id="GO:0000976">
    <property type="term" value="F:transcription cis-regulatory region binding"/>
    <property type="evidence" value="ECO:0007669"/>
    <property type="project" value="TreeGrafter"/>
</dbReference>
<evidence type="ECO:0000313" key="8">
    <source>
        <dbReference type="Proteomes" id="UP000198210"/>
    </source>
</evidence>
<feature type="region of interest" description="Disordered" evidence="5">
    <location>
        <begin position="99"/>
        <end position="148"/>
    </location>
</feature>
<organism evidence="7 8">
    <name type="scientific">Micromonospora siamensis</name>
    <dbReference type="NCBI Taxonomy" id="299152"/>
    <lineage>
        <taxon>Bacteria</taxon>
        <taxon>Bacillati</taxon>
        <taxon>Actinomycetota</taxon>
        <taxon>Actinomycetes</taxon>
        <taxon>Micromonosporales</taxon>
        <taxon>Micromonosporaceae</taxon>
        <taxon>Micromonospora</taxon>
    </lineage>
</organism>
<dbReference type="Proteomes" id="UP000198210">
    <property type="component" value="Chromosome I"/>
</dbReference>
<dbReference type="EMBL" id="LT607751">
    <property type="protein sequence ID" value="SCG57917.1"/>
    <property type="molecule type" value="Genomic_DNA"/>
</dbReference>
<evidence type="ECO:0000256" key="5">
    <source>
        <dbReference type="SAM" id="MobiDB-lite"/>
    </source>
</evidence>
<feature type="DNA-binding region" description="H-T-H motif" evidence="4">
    <location>
        <begin position="18"/>
        <end position="37"/>
    </location>
</feature>
<evidence type="ECO:0000259" key="6">
    <source>
        <dbReference type="PROSITE" id="PS50977"/>
    </source>
</evidence>
<evidence type="ECO:0000256" key="4">
    <source>
        <dbReference type="PROSITE-ProRule" id="PRU00335"/>
    </source>
</evidence>
<evidence type="ECO:0000313" key="7">
    <source>
        <dbReference type="EMBL" id="SCG57917.1"/>
    </source>
</evidence>
<dbReference type="Pfam" id="PF00440">
    <property type="entry name" value="TetR_N"/>
    <property type="match status" value="1"/>
</dbReference>
<accession>A0A1C5IHT4</accession>
<dbReference type="PROSITE" id="PS50977">
    <property type="entry name" value="HTH_TETR_2"/>
    <property type="match status" value="1"/>
</dbReference>
<feature type="compositionally biased region" description="Basic and acidic residues" evidence="5">
    <location>
        <begin position="106"/>
        <end position="123"/>
    </location>
</feature>
<dbReference type="Gene3D" id="1.10.357.10">
    <property type="entry name" value="Tetracycline Repressor, domain 2"/>
    <property type="match status" value="1"/>
</dbReference>
<feature type="domain" description="HTH tetR-type" evidence="6">
    <location>
        <begin position="1"/>
        <end position="55"/>
    </location>
</feature>
<dbReference type="PANTHER" id="PTHR30055">
    <property type="entry name" value="HTH-TYPE TRANSCRIPTIONAL REGULATOR RUTR"/>
    <property type="match status" value="1"/>
</dbReference>
<protein>
    <submittedName>
        <fullName evidence="7">Regulatory protein, tetR family</fullName>
    </submittedName>
</protein>
<name>A0A1C5IHT4_9ACTN</name>
<keyword evidence="1" id="KW-0805">Transcription regulation</keyword>
<dbReference type="PROSITE" id="PS01081">
    <property type="entry name" value="HTH_TETR_1"/>
    <property type="match status" value="1"/>
</dbReference>
<feature type="compositionally biased region" description="Basic and acidic residues" evidence="5">
    <location>
        <begin position="131"/>
        <end position="147"/>
    </location>
</feature>
<dbReference type="InterPro" id="IPR001647">
    <property type="entry name" value="HTH_TetR"/>
</dbReference>
<evidence type="ECO:0000256" key="1">
    <source>
        <dbReference type="ARBA" id="ARBA00023015"/>
    </source>
</evidence>
<dbReference type="GO" id="GO:0003700">
    <property type="term" value="F:DNA-binding transcription factor activity"/>
    <property type="evidence" value="ECO:0007669"/>
    <property type="project" value="TreeGrafter"/>
</dbReference>
<dbReference type="SUPFAM" id="SSF46689">
    <property type="entry name" value="Homeodomain-like"/>
    <property type="match status" value="1"/>
</dbReference>
<evidence type="ECO:0000256" key="3">
    <source>
        <dbReference type="ARBA" id="ARBA00023163"/>
    </source>
</evidence>
<reference evidence="7 8" key="1">
    <citation type="submission" date="2016-06" db="EMBL/GenBank/DDBJ databases">
        <authorList>
            <person name="Kjaerup R.B."/>
            <person name="Dalgaard T.S."/>
            <person name="Juul-Madsen H.R."/>
        </authorList>
    </citation>
    <scope>NUCLEOTIDE SEQUENCE [LARGE SCALE GENOMIC DNA]</scope>
    <source>
        <strain evidence="7 8">DSM 45097</strain>
    </source>
</reference>
<keyword evidence="8" id="KW-1185">Reference proteome</keyword>
<sequence length="212" mass="22136">MIVRAALPLLTTLGPAVTTAQVARAAGIGEATVFRAFADKDALLRACVAEVLRPDTVLAELAAIERGEPLPRRLTTAAEAVLAHLDRLGAVLGVLHATGHGGRDRHRADADDHPGRNADDRPGRAAGDGAPGRDADREHSRPDRDTATEAVRLAVADLLAPDADRLRLPVDRLAALFLALLTPRGPLTGHPPDPAELVDLFLHGALTPAVAG</sequence>
<dbReference type="AlphaFoldDB" id="A0A1C5IHT4"/>
<keyword evidence="3" id="KW-0804">Transcription</keyword>
<dbReference type="InterPro" id="IPR023772">
    <property type="entry name" value="DNA-bd_HTH_TetR-type_CS"/>
</dbReference>
<proteinExistence type="predicted"/>